<comment type="similarity">
    <text evidence="1">Belongs to the Rab GDI family.</text>
</comment>
<dbReference type="PROSITE" id="PS00108">
    <property type="entry name" value="PROTEIN_KINASE_ST"/>
    <property type="match status" value="1"/>
</dbReference>
<comment type="caution">
    <text evidence="4">The sequence shown here is derived from an EMBL/GenBank/DDBJ whole genome shotgun (WGS) entry which is preliminary data.</text>
</comment>
<evidence type="ECO:0000256" key="1">
    <source>
        <dbReference type="ARBA" id="ARBA00005593"/>
    </source>
</evidence>
<protein>
    <recommendedName>
        <fullName evidence="3">Protein kinase domain-containing protein</fullName>
    </recommendedName>
</protein>
<dbReference type="PROSITE" id="PS50011">
    <property type="entry name" value="PROTEIN_KINASE_DOM"/>
    <property type="match status" value="1"/>
</dbReference>
<dbReference type="PANTHER" id="PTHR11787:SF4">
    <property type="entry name" value="CHM, RAB ESCORT PROTEIN 1"/>
    <property type="match status" value="1"/>
</dbReference>
<dbReference type="SUPFAM" id="SSF51905">
    <property type="entry name" value="FAD/NAD(P)-binding domain"/>
    <property type="match status" value="1"/>
</dbReference>
<sequence length="703" mass="75970">MDDTLSYPPIDPTNFDLIIVGTGLPESILAAAAAGKTVLHLDPNSFYGSHFSSLPLSDLTSFLHSQSSHHSPPPSSSSSSSSSSSCSADHIAIDLSSSPMYSDLDISSHSPEPLQHSRTFNLDLAGPRVFFCADSAVDLMLKSGAIDANFVCDGNGKLLSVPDSRSAIFSDTSLGLAEKTRLGIFFKLVDGHLKAAVVGSDGGDDSGRRISDEDLESPFVDFLNKLRLPPKINSTILYAIAMADYDHDSMEVCKDFLKTKDGINRLALHHSSVGRFSNALGPLIYPIYGQGELPQAFCRHAAVKGCLYVLRMPVNALLMDKDSGSYKGVKVGSGQELFSHWIVLGPSFIVPSPLLKSSPDILQAKLKDFGLQDFRGKVARGICITKSSLKPDVSTFLAVYPPKSLYPEQVTSIRVLQIGSSLAVCPSGMYVLYLSTLCDDAIQGKKSLHAAVNAIFSVPISGTPENSNTDESENAEVKPTLLWSALYIQEMATCSFGSIFSTPMPDRNLNYNDLLDATKKVFYCTWAFDLPYLWSRGTASGLLPPCCRSSAVKPLSWDIRLKIAVGAARGLAFLHTSDKKVIYRDFKASNILLDGNAKISDFDLAKLGPSGEELHVTAQVMGTYGYVAPEYVATGHLYVKSNLYGFCVVLLEMLTGLRALDSKCLSSSSWTSTYSSSSSSFLASPEPPWHQMSRKAIKLSEVS</sequence>
<dbReference type="SUPFAM" id="SSF54373">
    <property type="entry name" value="FAD-linked reductases, C-terminal domain"/>
    <property type="match status" value="1"/>
</dbReference>
<dbReference type="AlphaFoldDB" id="A0A7J7HB69"/>
<dbReference type="Proteomes" id="UP000593564">
    <property type="component" value="Unassembled WGS sequence"/>
</dbReference>
<dbReference type="InterPro" id="IPR000719">
    <property type="entry name" value="Prot_kinase_dom"/>
</dbReference>
<dbReference type="InterPro" id="IPR008271">
    <property type="entry name" value="Ser/Thr_kinase_AS"/>
</dbReference>
<dbReference type="PRINTS" id="PR00891">
    <property type="entry name" value="RABGDIREP"/>
</dbReference>
<dbReference type="GO" id="GO:0005524">
    <property type="term" value="F:ATP binding"/>
    <property type="evidence" value="ECO:0007669"/>
    <property type="project" value="InterPro"/>
</dbReference>
<dbReference type="Gene3D" id="1.10.405.10">
    <property type="entry name" value="Guanine Nucleotide Dissociation Inhibitor, domain 1"/>
    <property type="match status" value="1"/>
</dbReference>
<evidence type="ECO:0000256" key="2">
    <source>
        <dbReference type="SAM" id="MobiDB-lite"/>
    </source>
</evidence>
<feature type="domain" description="Protein kinase" evidence="3">
    <location>
        <begin position="410"/>
        <end position="703"/>
    </location>
</feature>
<dbReference type="SMART" id="SM00220">
    <property type="entry name" value="S_TKc"/>
    <property type="match status" value="1"/>
</dbReference>
<dbReference type="GO" id="GO:0005968">
    <property type="term" value="C:Rab-protein geranylgeranyltransferase complex"/>
    <property type="evidence" value="ECO:0007669"/>
    <property type="project" value="TreeGrafter"/>
</dbReference>
<reference evidence="4 5" key="2">
    <citation type="submission" date="2020-07" db="EMBL/GenBank/DDBJ databases">
        <title>Genome assembly of wild tea tree DASZ reveals pedigree and selection history of tea varieties.</title>
        <authorList>
            <person name="Zhang W."/>
        </authorList>
    </citation>
    <scope>NUCLEOTIDE SEQUENCE [LARGE SCALE GENOMIC DNA]</scope>
    <source>
        <strain evidence="5">cv. G240</strain>
        <tissue evidence="4">Leaf</tissue>
    </source>
</reference>
<name>A0A7J7HB69_CAMSI</name>
<accession>A0A7J7HB69</accession>
<keyword evidence="5" id="KW-1185">Reference proteome</keyword>
<dbReference type="Gene3D" id="3.30.519.10">
    <property type="entry name" value="Guanine Nucleotide Dissociation Inhibitor, domain 2"/>
    <property type="match status" value="1"/>
</dbReference>
<reference evidence="5" key="1">
    <citation type="journal article" date="2020" name="Nat. Commun.">
        <title>Genome assembly of wild tea tree DASZ reveals pedigree and selection history of tea varieties.</title>
        <authorList>
            <person name="Zhang W."/>
            <person name="Zhang Y."/>
            <person name="Qiu H."/>
            <person name="Guo Y."/>
            <person name="Wan H."/>
            <person name="Zhang X."/>
            <person name="Scossa F."/>
            <person name="Alseekh S."/>
            <person name="Zhang Q."/>
            <person name="Wang P."/>
            <person name="Xu L."/>
            <person name="Schmidt M.H."/>
            <person name="Jia X."/>
            <person name="Li D."/>
            <person name="Zhu A."/>
            <person name="Guo F."/>
            <person name="Chen W."/>
            <person name="Ni D."/>
            <person name="Usadel B."/>
            <person name="Fernie A.R."/>
            <person name="Wen W."/>
        </authorList>
    </citation>
    <scope>NUCLEOTIDE SEQUENCE [LARGE SCALE GENOMIC DNA]</scope>
    <source>
        <strain evidence="5">cv. G240</strain>
    </source>
</reference>
<dbReference type="EMBL" id="JACBKZ010000005">
    <property type="protein sequence ID" value="KAF5950180.1"/>
    <property type="molecule type" value="Genomic_DNA"/>
</dbReference>
<dbReference type="Pfam" id="PF00996">
    <property type="entry name" value="GDI"/>
    <property type="match status" value="2"/>
</dbReference>
<evidence type="ECO:0000313" key="4">
    <source>
        <dbReference type="EMBL" id="KAF5950180.1"/>
    </source>
</evidence>
<dbReference type="GO" id="GO:0016192">
    <property type="term" value="P:vesicle-mediated transport"/>
    <property type="evidence" value="ECO:0007669"/>
    <property type="project" value="TreeGrafter"/>
</dbReference>
<dbReference type="InterPro" id="IPR036188">
    <property type="entry name" value="FAD/NAD-bd_sf"/>
</dbReference>
<dbReference type="InterPro" id="IPR011009">
    <property type="entry name" value="Kinase-like_dom_sf"/>
</dbReference>
<dbReference type="Gene3D" id="1.10.510.10">
    <property type="entry name" value="Transferase(Phosphotransferase) domain 1"/>
    <property type="match status" value="1"/>
</dbReference>
<dbReference type="GO" id="GO:0005092">
    <property type="term" value="F:GDP-dissociation inhibitor activity"/>
    <property type="evidence" value="ECO:0007669"/>
    <property type="project" value="InterPro"/>
</dbReference>
<dbReference type="GO" id="GO:0004672">
    <property type="term" value="F:protein kinase activity"/>
    <property type="evidence" value="ECO:0007669"/>
    <property type="project" value="InterPro"/>
</dbReference>
<dbReference type="SUPFAM" id="SSF56112">
    <property type="entry name" value="Protein kinase-like (PK-like)"/>
    <property type="match status" value="1"/>
</dbReference>
<evidence type="ECO:0000259" key="3">
    <source>
        <dbReference type="PROSITE" id="PS50011"/>
    </source>
</evidence>
<dbReference type="InterPro" id="IPR018203">
    <property type="entry name" value="GDP_dissociation_inhibitor"/>
</dbReference>
<feature type="region of interest" description="Disordered" evidence="2">
    <location>
        <begin position="65"/>
        <end position="86"/>
    </location>
</feature>
<dbReference type="PANTHER" id="PTHR11787">
    <property type="entry name" value="RAB GDP-DISSOCIATION INHIBITOR"/>
    <property type="match status" value="1"/>
</dbReference>
<dbReference type="GO" id="GO:0005829">
    <property type="term" value="C:cytosol"/>
    <property type="evidence" value="ECO:0007669"/>
    <property type="project" value="TreeGrafter"/>
</dbReference>
<gene>
    <name evidence="4" type="ORF">HYC85_012173</name>
</gene>
<proteinExistence type="inferred from homology"/>
<dbReference type="GO" id="GO:0007264">
    <property type="term" value="P:small GTPase-mediated signal transduction"/>
    <property type="evidence" value="ECO:0007669"/>
    <property type="project" value="InterPro"/>
</dbReference>
<dbReference type="GO" id="GO:0005634">
    <property type="term" value="C:nucleus"/>
    <property type="evidence" value="ECO:0007669"/>
    <property type="project" value="TreeGrafter"/>
</dbReference>
<dbReference type="Gene3D" id="3.50.50.60">
    <property type="entry name" value="FAD/NAD(P)-binding domain"/>
    <property type="match status" value="1"/>
</dbReference>
<organism evidence="4 5">
    <name type="scientific">Camellia sinensis</name>
    <name type="common">Tea plant</name>
    <name type="synonym">Thea sinensis</name>
    <dbReference type="NCBI Taxonomy" id="4442"/>
    <lineage>
        <taxon>Eukaryota</taxon>
        <taxon>Viridiplantae</taxon>
        <taxon>Streptophyta</taxon>
        <taxon>Embryophyta</taxon>
        <taxon>Tracheophyta</taxon>
        <taxon>Spermatophyta</taxon>
        <taxon>Magnoliopsida</taxon>
        <taxon>eudicotyledons</taxon>
        <taxon>Gunneridae</taxon>
        <taxon>Pentapetalae</taxon>
        <taxon>asterids</taxon>
        <taxon>Ericales</taxon>
        <taxon>Theaceae</taxon>
        <taxon>Camellia</taxon>
    </lineage>
</organism>
<dbReference type="Pfam" id="PF00069">
    <property type="entry name" value="Pkinase"/>
    <property type="match status" value="1"/>
</dbReference>
<evidence type="ECO:0000313" key="5">
    <source>
        <dbReference type="Proteomes" id="UP000593564"/>
    </source>
</evidence>